<dbReference type="Gene3D" id="1.10.287.470">
    <property type="entry name" value="Helix hairpin bin"/>
    <property type="match status" value="1"/>
</dbReference>
<dbReference type="Gene3D" id="2.40.30.170">
    <property type="match status" value="1"/>
</dbReference>
<feature type="signal peptide" evidence="3">
    <location>
        <begin position="1"/>
        <end position="26"/>
    </location>
</feature>
<dbReference type="PANTHER" id="PTHR30469">
    <property type="entry name" value="MULTIDRUG RESISTANCE PROTEIN MDTA"/>
    <property type="match status" value="1"/>
</dbReference>
<feature type="coiled-coil region" evidence="2">
    <location>
        <begin position="126"/>
        <end position="160"/>
    </location>
</feature>
<name>A0A368XCW5_9BURK</name>
<evidence type="ECO:0000256" key="1">
    <source>
        <dbReference type="ARBA" id="ARBA00009477"/>
    </source>
</evidence>
<dbReference type="Pfam" id="PF25954">
    <property type="entry name" value="Beta-barrel_RND_2"/>
    <property type="match status" value="1"/>
</dbReference>
<keyword evidence="2" id="KW-0175">Coiled coil</keyword>
<dbReference type="Pfam" id="PF25973">
    <property type="entry name" value="BSH_CzcB"/>
    <property type="match status" value="1"/>
</dbReference>
<dbReference type="InterPro" id="IPR058792">
    <property type="entry name" value="Beta-barrel_RND_2"/>
</dbReference>
<evidence type="ECO:0000259" key="5">
    <source>
        <dbReference type="Pfam" id="PF25973"/>
    </source>
</evidence>
<feature type="domain" description="CusB-like beta-barrel" evidence="4">
    <location>
        <begin position="210"/>
        <end position="272"/>
    </location>
</feature>
<dbReference type="Proteomes" id="UP000252884">
    <property type="component" value="Unassembled WGS sequence"/>
</dbReference>
<proteinExistence type="inferred from homology"/>
<evidence type="ECO:0000256" key="2">
    <source>
        <dbReference type="SAM" id="Coils"/>
    </source>
</evidence>
<dbReference type="AlphaFoldDB" id="A0A368XCW5"/>
<keyword evidence="7" id="KW-1185">Reference proteome</keyword>
<accession>A0A368XCW5</accession>
<gene>
    <name evidence="6" type="ORF">DES41_11794</name>
</gene>
<keyword evidence="3" id="KW-0732">Signal</keyword>
<reference evidence="6 7" key="1">
    <citation type="submission" date="2018-07" db="EMBL/GenBank/DDBJ databases">
        <title>Genomic Encyclopedia of Type Strains, Phase IV (KMG-IV): sequencing the most valuable type-strain genomes for metagenomic binning, comparative biology and taxonomic classification.</title>
        <authorList>
            <person name="Goeker M."/>
        </authorList>
    </citation>
    <scope>NUCLEOTIDE SEQUENCE [LARGE SCALE GENOMIC DNA]</scope>
    <source>
        <strain evidence="6 7">DSM 21634</strain>
    </source>
</reference>
<evidence type="ECO:0000256" key="3">
    <source>
        <dbReference type="SAM" id="SignalP"/>
    </source>
</evidence>
<protein>
    <submittedName>
        <fullName evidence="6">RND family efflux transporter MFP subunit</fullName>
    </submittedName>
</protein>
<evidence type="ECO:0000259" key="4">
    <source>
        <dbReference type="Pfam" id="PF25954"/>
    </source>
</evidence>
<dbReference type="GO" id="GO:1990281">
    <property type="term" value="C:efflux pump complex"/>
    <property type="evidence" value="ECO:0007669"/>
    <property type="project" value="TreeGrafter"/>
</dbReference>
<evidence type="ECO:0000313" key="6">
    <source>
        <dbReference type="EMBL" id="RCW63874.1"/>
    </source>
</evidence>
<comment type="similarity">
    <text evidence="1">Belongs to the membrane fusion protein (MFP) (TC 8.A.1) family.</text>
</comment>
<evidence type="ECO:0000313" key="7">
    <source>
        <dbReference type="Proteomes" id="UP000252884"/>
    </source>
</evidence>
<dbReference type="InterPro" id="IPR058647">
    <property type="entry name" value="BSH_CzcB-like"/>
</dbReference>
<organism evidence="6 7">
    <name type="scientific">Pseudorhodoferax soli</name>
    <dbReference type="NCBI Taxonomy" id="545864"/>
    <lineage>
        <taxon>Bacteria</taxon>
        <taxon>Pseudomonadati</taxon>
        <taxon>Pseudomonadota</taxon>
        <taxon>Betaproteobacteria</taxon>
        <taxon>Burkholderiales</taxon>
        <taxon>Comamonadaceae</taxon>
    </lineage>
</organism>
<dbReference type="Gene3D" id="2.40.50.100">
    <property type="match status" value="1"/>
</dbReference>
<comment type="caution">
    <text evidence="6">The sequence shown here is derived from an EMBL/GenBank/DDBJ whole genome shotgun (WGS) entry which is preliminary data.</text>
</comment>
<dbReference type="NCBIfam" id="TIGR01730">
    <property type="entry name" value="RND_mfp"/>
    <property type="match status" value="1"/>
</dbReference>
<dbReference type="PANTHER" id="PTHR30469:SF15">
    <property type="entry name" value="HLYD FAMILY OF SECRETION PROTEINS"/>
    <property type="match status" value="1"/>
</dbReference>
<dbReference type="InterPro" id="IPR006143">
    <property type="entry name" value="RND_pump_MFP"/>
</dbReference>
<dbReference type="SUPFAM" id="SSF111369">
    <property type="entry name" value="HlyD-like secretion proteins"/>
    <property type="match status" value="1"/>
</dbReference>
<feature type="chain" id="PRO_5016653331" evidence="3">
    <location>
        <begin position="27"/>
        <end position="292"/>
    </location>
</feature>
<dbReference type="EMBL" id="QPJK01000017">
    <property type="protein sequence ID" value="RCW63874.1"/>
    <property type="molecule type" value="Genomic_DNA"/>
</dbReference>
<sequence length="292" mass="31237">MHPPPRRSPLPWVGLSLALLATASQAQPAPQALACLIQPAQVAEVGSAVIGVVQTLQADRGDRVQKGQVLATLRSEVERASAEAAQSRARSLGELRGAVAALDLAELRRDRARSLKDENFVSAQALEQAEAEFRVARERVAQVREALRTATREVDTSEAQLAQRTLRAPFDGVVVERYANLGERFEEKALFRIAAVALLRVELVAPLPLFGQLKVGQKIQVTPELPGAQVRTASIVQIDQVLDPASNTFRLRLDLPNADGSLPAGLRCRADLGLAAAAKAPPAPQMNGAAAR</sequence>
<feature type="domain" description="CzcB-like barrel-sandwich hybrid" evidence="5">
    <location>
        <begin position="42"/>
        <end position="194"/>
    </location>
</feature>
<dbReference type="GO" id="GO:0015562">
    <property type="term" value="F:efflux transmembrane transporter activity"/>
    <property type="evidence" value="ECO:0007669"/>
    <property type="project" value="TreeGrafter"/>
</dbReference>